<dbReference type="InterPro" id="IPR050245">
    <property type="entry name" value="PrsA_foldase"/>
</dbReference>
<dbReference type="SUPFAM" id="SSF54534">
    <property type="entry name" value="FKBP-like"/>
    <property type="match status" value="1"/>
</dbReference>
<dbReference type="PANTHER" id="PTHR47245:SF2">
    <property type="entry name" value="PEPTIDYL-PROLYL CIS-TRANS ISOMERASE HP_0175-RELATED"/>
    <property type="match status" value="1"/>
</dbReference>
<dbReference type="RefSeq" id="WP_053234903.1">
    <property type="nucleotide sequence ID" value="NZ_CP011125.1"/>
</dbReference>
<feature type="chain" id="PRO_5007768267" evidence="3">
    <location>
        <begin position="21"/>
        <end position="362"/>
    </location>
</feature>
<keyword evidence="6" id="KW-1185">Reference proteome</keyword>
<evidence type="ECO:0000313" key="6">
    <source>
        <dbReference type="Proteomes" id="UP000034883"/>
    </source>
</evidence>
<dbReference type="InterPro" id="IPR000297">
    <property type="entry name" value="PPIase_PpiC"/>
</dbReference>
<evidence type="ECO:0000256" key="2">
    <source>
        <dbReference type="SAM" id="MobiDB-lite"/>
    </source>
</evidence>
<sequence length="362" mass="41024">MHRRLLILLALSALGSIALACGDDGDTPAATTQTGTSAEPTLRHGLTEAQAAEALAKIGDRTITVGEFADEIASKGPFLRARYNSPERRRELIDQMVRFELLAQEADREGFDELPDVQRTRKQILIRRFLKQQYEDRIQLSDVSDEDVRRYYESHRSEFNKPEQVRASHIFIRSRATAERVLRQVLEDPTNVRAFRELAERHNEDAETRDRFGDLRFFSRPEERQPEDPAVPDEVARAAFSIPTIGGVHPELVQTERGFHIVKLTGRRAALSRSLEEATRPIRHRLWRERREQAVEELVTRLRGEADVEENLDLLSQVHIDAPADATPTQPTTPEPTTPPATTPTPRRPRPQSPAAPSPAPQ</sequence>
<evidence type="ECO:0000313" key="5">
    <source>
        <dbReference type="EMBL" id="AKF07672.1"/>
    </source>
</evidence>
<organism evidence="5 6">
    <name type="scientific">Sandaracinus amylolyticus</name>
    <dbReference type="NCBI Taxonomy" id="927083"/>
    <lineage>
        <taxon>Bacteria</taxon>
        <taxon>Pseudomonadati</taxon>
        <taxon>Myxococcota</taxon>
        <taxon>Polyangia</taxon>
        <taxon>Polyangiales</taxon>
        <taxon>Sandaracinaceae</taxon>
        <taxon>Sandaracinus</taxon>
    </lineage>
</organism>
<feature type="compositionally biased region" description="Pro residues" evidence="2">
    <location>
        <begin position="331"/>
        <end position="343"/>
    </location>
</feature>
<keyword evidence="1 5" id="KW-0413">Isomerase</keyword>
<dbReference type="InterPro" id="IPR027304">
    <property type="entry name" value="Trigger_fact/SurA_dom_sf"/>
</dbReference>
<feature type="signal peptide" evidence="3">
    <location>
        <begin position="1"/>
        <end position="20"/>
    </location>
</feature>
<dbReference type="AlphaFoldDB" id="A0A0F6YJ69"/>
<dbReference type="PANTHER" id="PTHR47245">
    <property type="entry name" value="PEPTIDYLPROLYL ISOMERASE"/>
    <property type="match status" value="1"/>
</dbReference>
<keyword evidence="3" id="KW-0732">Signal</keyword>
<feature type="region of interest" description="Disordered" evidence="2">
    <location>
        <begin position="317"/>
        <end position="362"/>
    </location>
</feature>
<gene>
    <name evidence="5" type="ORF">DB32_004821</name>
</gene>
<dbReference type="GO" id="GO:0003755">
    <property type="term" value="F:peptidyl-prolyl cis-trans isomerase activity"/>
    <property type="evidence" value="ECO:0007669"/>
    <property type="project" value="UniProtKB-KW"/>
</dbReference>
<dbReference type="STRING" id="927083.DB32_004821"/>
<feature type="compositionally biased region" description="Low complexity" evidence="2">
    <location>
        <begin position="321"/>
        <end position="330"/>
    </location>
</feature>
<reference evidence="5 6" key="1">
    <citation type="submission" date="2015-03" db="EMBL/GenBank/DDBJ databases">
        <title>Genome assembly of Sandaracinus amylolyticus DSM 53668.</title>
        <authorList>
            <person name="Sharma G."/>
            <person name="Subramanian S."/>
        </authorList>
    </citation>
    <scope>NUCLEOTIDE SEQUENCE [LARGE SCALE GENOMIC DNA]</scope>
    <source>
        <strain evidence="5 6">DSM 53668</strain>
    </source>
</reference>
<evidence type="ECO:0000256" key="1">
    <source>
        <dbReference type="PROSITE-ProRule" id="PRU00278"/>
    </source>
</evidence>
<protein>
    <submittedName>
        <fullName evidence="5">Peptidyl-prolyl cis-trans isomerase PpiD</fullName>
    </submittedName>
</protein>
<feature type="domain" description="PpiC" evidence="4">
    <location>
        <begin position="162"/>
        <end position="266"/>
    </location>
</feature>
<dbReference type="SUPFAM" id="SSF109998">
    <property type="entry name" value="Triger factor/SurA peptide-binding domain-like"/>
    <property type="match status" value="1"/>
</dbReference>
<dbReference type="PROSITE" id="PS50198">
    <property type="entry name" value="PPIC_PPIASE_2"/>
    <property type="match status" value="1"/>
</dbReference>
<dbReference type="Proteomes" id="UP000034883">
    <property type="component" value="Chromosome"/>
</dbReference>
<dbReference type="PROSITE" id="PS51257">
    <property type="entry name" value="PROKAR_LIPOPROTEIN"/>
    <property type="match status" value="1"/>
</dbReference>
<dbReference type="KEGG" id="samy:DB32_004821"/>
<dbReference type="Gene3D" id="3.10.50.40">
    <property type="match status" value="1"/>
</dbReference>
<accession>A0A0F6YJ69</accession>
<keyword evidence="1" id="KW-0697">Rotamase</keyword>
<evidence type="ECO:0000259" key="4">
    <source>
        <dbReference type="PROSITE" id="PS50198"/>
    </source>
</evidence>
<evidence type="ECO:0000256" key="3">
    <source>
        <dbReference type="SAM" id="SignalP"/>
    </source>
</evidence>
<feature type="compositionally biased region" description="Pro residues" evidence="2">
    <location>
        <begin position="351"/>
        <end position="362"/>
    </location>
</feature>
<dbReference type="EMBL" id="CP011125">
    <property type="protein sequence ID" value="AKF07672.1"/>
    <property type="molecule type" value="Genomic_DNA"/>
</dbReference>
<dbReference type="Pfam" id="PF13145">
    <property type="entry name" value="Rotamase_2"/>
    <property type="match status" value="1"/>
</dbReference>
<name>A0A0F6YJ69_9BACT</name>
<proteinExistence type="predicted"/>
<dbReference type="InterPro" id="IPR046357">
    <property type="entry name" value="PPIase_dom_sf"/>
</dbReference>
<dbReference type="OrthoDB" id="5380974at2"/>